<keyword evidence="1" id="KW-0175">Coiled coil</keyword>
<evidence type="ECO:0000256" key="1">
    <source>
        <dbReference type="SAM" id="Coils"/>
    </source>
</evidence>
<accession>A0A376BXX4</accession>
<organism evidence="2 3">
    <name type="scientific">Bergeyella zoohelcum</name>
    <dbReference type="NCBI Taxonomy" id="1015"/>
    <lineage>
        <taxon>Bacteria</taxon>
        <taxon>Pseudomonadati</taxon>
        <taxon>Bacteroidota</taxon>
        <taxon>Flavobacteriia</taxon>
        <taxon>Flavobacteriales</taxon>
        <taxon>Weeksellaceae</taxon>
        <taxon>Bergeyella</taxon>
    </lineage>
</organism>
<dbReference type="EMBL" id="UFTJ01000001">
    <property type="protein sequence ID" value="SSZ46502.1"/>
    <property type="molecule type" value="Genomic_DNA"/>
</dbReference>
<reference evidence="2 3" key="1">
    <citation type="submission" date="2018-06" db="EMBL/GenBank/DDBJ databases">
        <authorList>
            <consortium name="Pathogen Informatics"/>
            <person name="Doyle S."/>
        </authorList>
    </citation>
    <scope>NUCLEOTIDE SEQUENCE [LARGE SCALE GENOMIC DNA]</scope>
    <source>
        <strain evidence="2 3">NCTC11661</strain>
    </source>
</reference>
<protein>
    <submittedName>
        <fullName evidence="2">Uncharacterized protein</fullName>
    </submittedName>
</protein>
<name>A0A376BXX4_9FLAO</name>
<dbReference type="Proteomes" id="UP000255515">
    <property type="component" value="Unassembled WGS sequence"/>
</dbReference>
<evidence type="ECO:0000313" key="2">
    <source>
        <dbReference type="EMBL" id="SSZ46502.1"/>
    </source>
</evidence>
<feature type="coiled-coil region" evidence="1">
    <location>
        <begin position="83"/>
        <end position="135"/>
    </location>
</feature>
<proteinExistence type="predicted"/>
<gene>
    <name evidence="2" type="ORF">NCTC11661_00145</name>
</gene>
<evidence type="ECO:0000313" key="3">
    <source>
        <dbReference type="Proteomes" id="UP000255515"/>
    </source>
</evidence>
<dbReference type="AlphaFoldDB" id="A0A376BXX4"/>
<sequence>MGCRFLHHKIIKMKEQAIKILQEASSPVQLFNELVGILISSSGNPNLIRSYNVRGYTPQGLESLRYDVMKHLDITTEDLSSRLKVQDSDLEVLNEELKSENKELRDENEELKMLNEDLQDEKDELQDEIDLLLEDKSSLSNPLNRVLREMNDKEKEGFKLFSQYPFLREKSCPNELKVLVSDSITAFHSYREKHEELFKMFEEKNEDKEKIYAIASELLNDFELNRSIHKELQHYRDNGEILGEHRALLEFKLQKEVDAMTGDVLAKAKNNLKSNISKKKKALASAQSEEQKIKIQEALQYLEKKQALVNEKLKNLGAKE</sequence>